<proteinExistence type="predicted"/>
<dbReference type="OrthoDB" id="679894at2"/>
<keyword evidence="2" id="KW-1185">Reference proteome</keyword>
<dbReference type="Proteomes" id="UP000007435">
    <property type="component" value="Chromosome"/>
</dbReference>
<dbReference type="KEGG" id="lby:Lbys_0298"/>
<protein>
    <submittedName>
        <fullName evidence="1">Uncharacterized protein</fullName>
    </submittedName>
</protein>
<evidence type="ECO:0000313" key="2">
    <source>
        <dbReference type="Proteomes" id="UP000007435"/>
    </source>
</evidence>
<dbReference type="EMBL" id="CP002305">
    <property type="protein sequence ID" value="ADQ16082.1"/>
    <property type="molecule type" value="Genomic_DNA"/>
</dbReference>
<gene>
    <name evidence="1" type="ordered locus">Lbys_0298</name>
</gene>
<name>E4RUT1_LEAB4</name>
<dbReference type="RefSeq" id="WP_013407137.1">
    <property type="nucleotide sequence ID" value="NC_014655.1"/>
</dbReference>
<dbReference type="HOGENOM" id="CLU_1029933_0_0_10"/>
<reference evidence="1 2" key="2">
    <citation type="journal article" date="2011" name="Stand. Genomic Sci.">
        <title>Complete genome sequence of Leadbetterella byssophila type strain (4M15).</title>
        <authorList>
            <person name="Abt B."/>
            <person name="Teshima H."/>
            <person name="Lucas S."/>
            <person name="Lapidus A."/>
            <person name="Del Rio T.G."/>
            <person name="Nolan M."/>
            <person name="Tice H."/>
            <person name="Cheng J.F."/>
            <person name="Pitluck S."/>
            <person name="Liolios K."/>
            <person name="Pagani I."/>
            <person name="Ivanova N."/>
            <person name="Mavromatis K."/>
            <person name="Pati A."/>
            <person name="Tapia R."/>
            <person name="Han C."/>
            <person name="Goodwin L."/>
            <person name="Chen A."/>
            <person name="Palaniappan K."/>
            <person name="Land M."/>
            <person name="Hauser L."/>
            <person name="Chang Y.J."/>
            <person name="Jeffries C.D."/>
            <person name="Rohde M."/>
            <person name="Goker M."/>
            <person name="Tindall B.J."/>
            <person name="Detter J.C."/>
            <person name="Woyke T."/>
            <person name="Bristow J."/>
            <person name="Eisen J.A."/>
            <person name="Markowitz V."/>
            <person name="Hugenholtz P."/>
            <person name="Klenk H.P."/>
            <person name="Kyrpides N.C."/>
        </authorList>
    </citation>
    <scope>NUCLEOTIDE SEQUENCE [LARGE SCALE GENOMIC DNA]</scope>
    <source>
        <strain evidence="2">DSM 17132 / JCM 16389 / KACC 11308 / NBRC 106382 / 4M15</strain>
    </source>
</reference>
<dbReference type="AlphaFoldDB" id="E4RUT1"/>
<accession>E4RUT1</accession>
<evidence type="ECO:0000313" key="1">
    <source>
        <dbReference type="EMBL" id="ADQ16082.1"/>
    </source>
</evidence>
<sequence length="257" mass="29702">MNHLRLGIVLMAMLWGCSKDLRILDEEDLPFDSISPVKNEPGFGETDGEHQGTPFTLPAGVRLVDRPHHRFDPDIEKLYGKINTFYVDIHLVRDSTWKGESVVFPPGLILTSQGEGRRQHGLLIGRELIPVPYYRQGTSNDTLTYYLGVACINAKKAFPWEDNFEDDVKEYVIGKGMYKPTVITQNPQILQFLSLFEDKEHLKVTQHINPWDQFNEGYVRPSWQIKYDVIQEMLWKITDEKGLTKRDLSELLIAIER</sequence>
<dbReference type="eggNOG" id="ENOG5032IJI">
    <property type="taxonomic scope" value="Bacteria"/>
</dbReference>
<reference key="1">
    <citation type="submission" date="2010-11" db="EMBL/GenBank/DDBJ databases">
        <title>The complete genome of Leadbetterella byssophila DSM 17132.</title>
        <authorList>
            <consortium name="US DOE Joint Genome Institute (JGI-PGF)"/>
            <person name="Lucas S."/>
            <person name="Copeland A."/>
            <person name="Lapidus A."/>
            <person name="Glavina del Rio T."/>
            <person name="Dalin E."/>
            <person name="Tice H."/>
            <person name="Bruce D."/>
            <person name="Goodwin L."/>
            <person name="Pitluck S."/>
            <person name="Kyrpides N."/>
            <person name="Mavromatis K."/>
            <person name="Ivanova N."/>
            <person name="Teshima H."/>
            <person name="Brettin T."/>
            <person name="Detter J.C."/>
            <person name="Han C."/>
            <person name="Tapia R."/>
            <person name="Land M."/>
            <person name="Hauser L."/>
            <person name="Markowitz V."/>
            <person name="Cheng J.-F."/>
            <person name="Hugenholtz P."/>
            <person name="Woyke T."/>
            <person name="Wu D."/>
            <person name="Tindall B."/>
            <person name="Pomrenke H.G."/>
            <person name="Brambilla E."/>
            <person name="Klenk H.-P."/>
            <person name="Eisen J.A."/>
        </authorList>
    </citation>
    <scope>NUCLEOTIDE SEQUENCE [LARGE SCALE GENOMIC DNA]</scope>
    <source>
        <strain>DSM 17132</strain>
    </source>
</reference>
<organism evidence="1 2">
    <name type="scientific">Leadbetterella byssophila (strain DSM 17132 / JCM 16389 / KACC 11308 / NBRC 106382 / 4M15)</name>
    <dbReference type="NCBI Taxonomy" id="649349"/>
    <lineage>
        <taxon>Bacteria</taxon>
        <taxon>Pseudomonadati</taxon>
        <taxon>Bacteroidota</taxon>
        <taxon>Cytophagia</taxon>
        <taxon>Cytophagales</taxon>
        <taxon>Leadbetterellaceae</taxon>
        <taxon>Leadbetterella</taxon>
    </lineage>
</organism>